<accession>A0A8S5N4J3</accession>
<proteinExistence type="predicted"/>
<organism evidence="1">
    <name type="scientific">Siphoviridae sp. ctUoe7</name>
    <dbReference type="NCBI Taxonomy" id="2826355"/>
    <lineage>
        <taxon>Viruses</taxon>
        <taxon>Duplodnaviria</taxon>
        <taxon>Heunggongvirae</taxon>
        <taxon>Uroviricota</taxon>
        <taxon>Caudoviricetes</taxon>
    </lineage>
</organism>
<evidence type="ECO:0000313" key="1">
    <source>
        <dbReference type="EMBL" id="DAD89605.1"/>
    </source>
</evidence>
<protein>
    <submittedName>
        <fullName evidence="1">Uncharacterized protein</fullName>
    </submittedName>
</protein>
<sequence>MRMHLKSRKNSEYFSRILCILRCPKKRPR</sequence>
<name>A0A8S5N4J3_9CAUD</name>
<dbReference type="EMBL" id="BK015065">
    <property type="protein sequence ID" value="DAD89605.1"/>
    <property type="molecule type" value="Genomic_DNA"/>
</dbReference>
<reference evidence="1" key="1">
    <citation type="journal article" date="2021" name="Proc. Natl. Acad. Sci. U.S.A.">
        <title>A Catalog of Tens of Thousands of Viruses from Human Metagenomes Reveals Hidden Associations with Chronic Diseases.</title>
        <authorList>
            <person name="Tisza M.J."/>
            <person name="Buck C.B."/>
        </authorList>
    </citation>
    <scope>NUCLEOTIDE SEQUENCE</scope>
    <source>
        <strain evidence="1">CtUoe7</strain>
    </source>
</reference>